<dbReference type="NCBIfam" id="TIGR02595">
    <property type="entry name" value="PEP_CTERM"/>
    <property type="match status" value="1"/>
</dbReference>
<evidence type="ECO:0000313" key="4">
    <source>
        <dbReference type="Proteomes" id="UP001597389"/>
    </source>
</evidence>
<evidence type="ECO:0000256" key="1">
    <source>
        <dbReference type="SAM" id="SignalP"/>
    </source>
</evidence>
<dbReference type="InterPro" id="IPR013424">
    <property type="entry name" value="Ice-binding_C"/>
</dbReference>
<dbReference type="Proteomes" id="UP001597389">
    <property type="component" value="Unassembled WGS sequence"/>
</dbReference>
<sequence length="241" mass="25110">MKISSLSLLTILLSPLASAATITWGSAFNFNHTDQSLFLNDFDASRNGGLTATSAVTLISAIDYGHPDSGSSVILNGVQFVKSGGSRDFWGSTGIDPDIDTVLSGHTATGGSFTQTLTGLTIGRIYQIQLIGIHDSRGGINTRAYNVDNGEGDFTNAPVLTRGAYGNSNPANPQPGYFGTVVGTFTADAITQDITLNVNTGSDPGLSGYILHETTSAVPEPSSVSLLGLGSLTLLLRRKRP</sequence>
<dbReference type="EMBL" id="JBHUJB010000083">
    <property type="protein sequence ID" value="MFD2160500.1"/>
    <property type="molecule type" value="Genomic_DNA"/>
</dbReference>
<proteinExistence type="predicted"/>
<feature type="chain" id="PRO_5047305690" evidence="1">
    <location>
        <begin position="20"/>
        <end position="241"/>
    </location>
</feature>
<feature type="signal peptide" evidence="1">
    <location>
        <begin position="1"/>
        <end position="19"/>
    </location>
</feature>
<evidence type="ECO:0000259" key="2">
    <source>
        <dbReference type="Pfam" id="PF07589"/>
    </source>
</evidence>
<feature type="domain" description="Ice-binding protein C-terminal" evidence="2">
    <location>
        <begin position="217"/>
        <end position="239"/>
    </location>
</feature>
<evidence type="ECO:0000313" key="3">
    <source>
        <dbReference type="EMBL" id="MFD2160500.1"/>
    </source>
</evidence>
<dbReference type="Pfam" id="PF07589">
    <property type="entry name" value="PEP-CTERM"/>
    <property type="match status" value="1"/>
</dbReference>
<accession>A0ABW4ZEP6</accession>
<protein>
    <submittedName>
        <fullName evidence="3">PEP-CTERM sorting domain-containing protein</fullName>
    </submittedName>
</protein>
<gene>
    <name evidence="3" type="ORF">ACFSW8_16465</name>
</gene>
<reference evidence="4" key="1">
    <citation type="journal article" date="2019" name="Int. J. Syst. Evol. Microbiol.">
        <title>The Global Catalogue of Microorganisms (GCM) 10K type strain sequencing project: providing services to taxonomists for standard genome sequencing and annotation.</title>
        <authorList>
            <consortium name="The Broad Institute Genomics Platform"/>
            <consortium name="The Broad Institute Genome Sequencing Center for Infectious Disease"/>
            <person name="Wu L."/>
            <person name="Ma J."/>
        </authorList>
    </citation>
    <scope>NUCLEOTIDE SEQUENCE [LARGE SCALE GENOMIC DNA]</scope>
    <source>
        <strain evidence="4">CCUG 57942</strain>
    </source>
</reference>
<keyword evidence="4" id="KW-1185">Reference proteome</keyword>
<name>A0ABW4ZEP6_9BACT</name>
<comment type="caution">
    <text evidence="3">The sequence shown here is derived from an EMBL/GenBank/DDBJ whole genome shotgun (WGS) entry which is preliminary data.</text>
</comment>
<keyword evidence="1" id="KW-0732">Signal</keyword>
<dbReference type="RefSeq" id="WP_377088023.1">
    <property type="nucleotide sequence ID" value="NZ_JBHSJL010000014.1"/>
</dbReference>
<organism evidence="3 4">
    <name type="scientific">Rubritalea tangerina</name>
    <dbReference type="NCBI Taxonomy" id="430798"/>
    <lineage>
        <taxon>Bacteria</taxon>
        <taxon>Pseudomonadati</taxon>
        <taxon>Verrucomicrobiota</taxon>
        <taxon>Verrucomicrobiia</taxon>
        <taxon>Verrucomicrobiales</taxon>
        <taxon>Rubritaleaceae</taxon>
        <taxon>Rubritalea</taxon>
    </lineage>
</organism>